<name>A0AAV1GDE8_XYRNO</name>
<dbReference type="InterPro" id="IPR031591">
    <property type="entry name" value="CCDC106"/>
</dbReference>
<accession>A0AAV1GDE8</accession>
<dbReference type="AlphaFoldDB" id="A0AAV1GDE8"/>
<dbReference type="EMBL" id="OY660877">
    <property type="protein sequence ID" value="CAJ1071443.1"/>
    <property type="molecule type" value="Genomic_DNA"/>
</dbReference>
<feature type="region of interest" description="Disordered" evidence="1">
    <location>
        <begin position="56"/>
        <end position="128"/>
    </location>
</feature>
<keyword evidence="3" id="KW-1185">Reference proteome</keyword>
<sequence>MESNIEVGEVRGGSCGTMEKFKLDLNQLKGENRLLKEEILLLKEENRLLKQERDLLKEKSRSSEAGSKGSQKRSYDLGESSDSSEPESSFKTKKAAKKRRRKPASSSSSDEDSPKKKPKRASFGKRVSSPEDVVHRYKKLVRMYRRTRSIPEICRAFDLDHNTIAGTAVIADVLIAGEGGDFRELLIIAEKQSLASFAKVCKAFLDANPTLKEKVDKMRKANELLTIAYKLHK</sequence>
<protein>
    <submittedName>
        <fullName evidence="2">Coiled-coil domain-containing protein 106-like</fullName>
    </submittedName>
</protein>
<feature type="compositionally biased region" description="Low complexity" evidence="1">
    <location>
        <begin position="80"/>
        <end position="89"/>
    </location>
</feature>
<feature type="compositionally biased region" description="Basic residues" evidence="1">
    <location>
        <begin position="91"/>
        <end position="103"/>
    </location>
</feature>
<dbReference type="PANTHER" id="PTHR16477:SF5">
    <property type="entry name" value="COILED-COIL DOMAIN-CONTAINING PROTEIN 106-RELATED"/>
    <property type="match status" value="1"/>
</dbReference>
<organism evidence="2 3">
    <name type="scientific">Xyrichtys novacula</name>
    <name type="common">Pearly razorfish</name>
    <name type="synonym">Hemipteronotus novacula</name>
    <dbReference type="NCBI Taxonomy" id="13765"/>
    <lineage>
        <taxon>Eukaryota</taxon>
        <taxon>Metazoa</taxon>
        <taxon>Chordata</taxon>
        <taxon>Craniata</taxon>
        <taxon>Vertebrata</taxon>
        <taxon>Euteleostomi</taxon>
        <taxon>Actinopterygii</taxon>
        <taxon>Neopterygii</taxon>
        <taxon>Teleostei</taxon>
        <taxon>Neoteleostei</taxon>
        <taxon>Acanthomorphata</taxon>
        <taxon>Eupercaria</taxon>
        <taxon>Labriformes</taxon>
        <taxon>Labridae</taxon>
        <taxon>Xyrichtys</taxon>
    </lineage>
</organism>
<dbReference type="Proteomes" id="UP001178508">
    <property type="component" value="Chromosome 14"/>
</dbReference>
<gene>
    <name evidence="2" type="ORF">XNOV1_A029647</name>
</gene>
<dbReference type="Pfam" id="PF15794">
    <property type="entry name" value="CCDC106"/>
    <property type="match status" value="1"/>
</dbReference>
<proteinExistence type="predicted"/>
<dbReference type="GO" id="GO:0005654">
    <property type="term" value="C:nucleoplasm"/>
    <property type="evidence" value="ECO:0007669"/>
    <property type="project" value="TreeGrafter"/>
</dbReference>
<evidence type="ECO:0000313" key="2">
    <source>
        <dbReference type="EMBL" id="CAJ1071443.1"/>
    </source>
</evidence>
<evidence type="ECO:0000313" key="3">
    <source>
        <dbReference type="Proteomes" id="UP001178508"/>
    </source>
</evidence>
<reference evidence="2" key="1">
    <citation type="submission" date="2023-08" db="EMBL/GenBank/DDBJ databases">
        <authorList>
            <person name="Alioto T."/>
            <person name="Alioto T."/>
            <person name="Gomez Garrido J."/>
        </authorList>
    </citation>
    <scope>NUCLEOTIDE SEQUENCE</scope>
</reference>
<dbReference type="PANTHER" id="PTHR16477">
    <property type="entry name" value="COILED-COIL DOMAIN-CONTAINING PROTEIN 106"/>
    <property type="match status" value="1"/>
</dbReference>
<evidence type="ECO:0000256" key="1">
    <source>
        <dbReference type="SAM" id="MobiDB-lite"/>
    </source>
</evidence>